<evidence type="ECO:0000313" key="4">
    <source>
        <dbReference type="Proteomes" id="UP000758168"/>
    </source>
</evidence>
<dbReference type="InterPro" id="IPR052354">
    <property type="entry name" value="Cell_Wall_Dynamics_Protein"/>
</dbReference>
<dbReference type="Gene3D" id="2.30.30.40">
    <property type="entry name" value="SH3 Domains"/>
    <property type="match status" value="2"/>
</dbReference>
<feature type="domain" description="SH3b" evidence="2">
    <location>
        <begin position="29"/>
        <end position="94"/>
    </location>
</feature>
<reference evidence="3 4" key="1">
    <citation type="submission" date="2021-03" db="EMBL/GenBank/DDBJ databases">
        <title>Sequencing the genomes of 1000 actinobacteria strains.</title>
        <authorList>
            <person name="Klenk H.-P."/>
        </authorList>
    </citation>
    <scope>NUCLEOTIDE SEQUENCE [LARGE SCALE GENOMIC DNA]</scope>
    <source>
        <strain evidence="3 4">DSM 12936</strain>
    </source>
</reference>
<dbReference type="InterPro" id="IPR058593">
    <property type="entry name" value="ARB_07466-like_C"/>
</dbReference>
<dbReference type="PROSITE" id="PS51781">
    <property type="entry name" value="SH3B"/>
    <property type="match status" value="2"/>
</dbReference>
<gene>
    <name evidence="3" type="ORF">JOF54_001838</name>
</gene>
<accession>A0ABS4Z7D6</accession>
<dbReference type="RefSeq" id="WP_210054982.1">
    <property type="nucleotide sequence ID" value="NZ_BAAAMH010000004.1"/>
</dbReference>
<feature type="signal peptide" evidence="1">
    <location>
        <begin position="1"/>
        <end position="32"/>
    </location>
</feature>
<name>A0ABS4Z7D6_9ACTN</name>
<protein>
    <submittedName>
        <fullName evidence="3">Uncharacterized protein YgiM (DUF1202 family)</fullName>
    </submittedName>
</protein>
<keyword evidence="4" id="KW-1185">Reference proteome</keyword>
<evidence type="ECO:0000259" key="2">
    <source>
        <dbReference type="PROSITE" id="PS51781"/>
    </source>
</evidence>
<feature type="chain" id="PRO_5046582029" evidence="1">
    <location>
        <begin position="33"/>
        <end position="439"/>
    </location>
</feature>
<dbReference type="PANTHER" id="PTHR34408">
    <property type="entry name" value="FAMILY PROTEIN, PUTATIVE-RELATED"/>
    <property type="match status" value="1"/>
</dbReference>
<evidence type="ECO:0000256" key="1">
    <source>
        <dbReference type="SAM" id="SignalP"/>
    </source>
</evidence>
<comment type="caution">
    <text evidence="3">The sequence shown here is derived from an EMBL/GenBank/DDBJ whole genome shotgun (WGS) entry which is preliminary data.</text>
</comment>
<organism evidence="3 4">
    <name type="scientific">Microlunatus capsulatus</name>
    <dbReference type="NCBI Taxonomy" id="99117"/>
    <lineage>
        <taxon>Bacteria</taxon>
        <taxon>Bacillati</taxon>
        <taxon>Actinomycetota</taxon>
        <taxon>Actinomycetes</taxon>
        <taxon>Propionibacteriales</taxon>
        <taxon>Propionibacteriaceae</taxon>
        <taxon>Microlunatus</taxon>
    </lineage>
</organism>
<proteinExistence type="predicted"/>
<feature type="domain" description="SH3b" evidence="2">
    <location>
        <begin position="106"/>
        <end position="169"/>
    </location>
</feature>
<dbReference type="InterPro" id="IPR003646">
    <property type="entry name" value="SH3-like_bac-type"/>
</dbReference>
<keyword evidence="1" id="KW-0732">Signal</keyword>
<evidence type="ECO:0000313" key="3">
    <source>
        <dbReference type="EMBL" id="MBP2416916.1"/>
    </source>
</evidence>
<sequence>MHVIRAGLRTGARLLVCTALLVGLVGTAPASAVSTATTTEALNVRSGPGTTYRVLGTLRDGQRVTTLSTSGGWTRIEFRDAKAYVAAKYLRTTAATPVVATPSVAAGSLRATTTAVNVRTGAGTSHAVLRVLAGGTRVTMTGRTADGFAEVVLGSRKGWVASTYLKATTGVPAVVGTRVATAALDIRSTAADEYTRIAEVKKGTKLSITGAVANGRAQVVYAKAARWVTAKYLAAPTADQPAVPGLPRVTGTRYATATLDIRSTSADSYTAVGEVPRGTALSITGVVVDGRMQIIWNKAARWVTAKYLATSRPSVDNGAGAGVERGLKPNAVKVHRAARLQFPQITTYYGVRADSIPDHPSGRALDLMIPSYTSSGGKALGGEVAAWARTNARALGIQYVIWNQRIWNIQRDKEGWRPMADRGGDSANHKNHVHITVYG</sequence>
<dbReference type="EMBL" id="JAGIOB010000001">
    <property type="protein sequence ID" value="MBP2416916.1"/>
    <property type="molecule type" value="Genomic_DNA"/>
</dbReference>
<dbReference type="Pfam" id="PF26571">
    <property type="entry name" value="VldE"/>
    <property type="match status" value="1"/>
</dbReference>
<dbReference type="SMART" id="SM00287">
    <property type="entry name" value="SH3b"/>
    <property type="match status" value="3"/>
</dbReference>
<dbReference type="PANTHER" id="PTHR34408:SF1">
    <property type="entry name" value="GLYCOSYL HYDROLASE FAMILY 19 DOMAIN-CONTAINING PROTEIN HI_1415"/>
    <property type="match status" value="1"/>
</dbReference>
<dbReference type="Proteomes" id="UP000758168">
    <property type="component" value="Unassembled WGS sequence"/>
</dbReference>
<dbReference type="Pfam" id="PF08239">
    <property type="entry name" value="SH3_3"/>
    <property type="match status" value="2"/>
</dbReference>